<feature type="domain" description="CheW-like" evidence="1">
    <location>
        <begin position="5"/>
        <end position="148"/>
    </location>
</feature>
<organism evidence="2 3">
    <name type="scientific">Sporolactobacillus mangiferae</name>
    <dbReference type="NCBI Taxonomy" id="2940498"/>
    <lineage>
        <taxon>Bacteria</taxon>
        <taxon>Bacillati</taxon>
        <taxon>Bacillota</taxon>
        <taxon>Bacilli</taxon>
        <taxon>Bacillales</taxon>
        <taxon>Sporolactobacillaceae</taxon>
        <taxon>Sporolactobacillus</taxon>
    </lineage>
</organism>
<dbReference type="RefSeq" id="WP_249101644.1">
    <property type="nucleotide sequence ID" value="NZ_JAMAST010000011.1"/>
</dbReference>
<dbReference type="Proteomes" id="UP001203004">
    <property type="component" value="Unassembled WGS sequence"/>
</dbReference>
<dbReference type="SUPFAM" id="SSF50341">
    <property type="entry name" value="CheW-like"/>
    <property type="match status" value="1"/>
</dbReference>
<evidence type="ECO:0000313" key="2">
    <source>
        <dbReference type="EMBL" id="MCL1632191.1"/>
    </source>
</evidence>
<dbReference type="InterPro" id="IPR039315">
    <property type="entry name" value="CheW"/>
</dbReference>
<dbReference type="PROSITE" id="PS50851">
    <property type="entry name" value="CHEW"/>
    <property type="match status" value="1"/>
</dbReference>
<dbReference type="Gene3D" id="2.40.50.180">
    <property type="entry name" value="CheA-289, Domain 4"/>
    <property type="match status" value="1"/>
</dbReference>
<evidence type="ECO:0000259" key="1">
    <source>
        <dbReference type="PROSITE" id="PS50851"/>
    </source>
</evidence>
<dbReference type="Gene3D" id="2.30.30.40">
    <property type="entry name" value="SH3 Domains"/>
    <property type="match status" value="1"/>
</dbReference>
<proteinExistence type="predicted"/>
<dbReference type="PANTHER" id="PTHR22617:SF23">
    <property type="entry name" value="CHEMOTAXIS PROTEIN CHEW"/>
    <property type="match status" value="1"/>
</dbReference>
<dbReference type="EMBL" id="JAMAST010000011">
    <property type="protein sequence ID" value="MCL1632191.1"/>
    <property type="molecule type" value="Genomic_DNA"/>
</dbReference>
<dbReference type="Pfam" id="PF01584">
    <property type="entry name" value="CheW"/>
    <property type="match status" value="1"/>
</dbReference>
<dbReference type="InterPro" id="IPR036061">
    <property type="entry name" value="CheW-like_dom_sf"/>
</dbReference>
<comment type="caution">
    <text evidence="2">The sequence shown here is derived from an EMBL/GenBank/DDBJ whole genome shotgun (WGS) entry which is preliminary data.</text>
</comment>
<dbReference type="InterPro" id="IPR002545">
    <property type="entry name" value="CheW-lke_dom"/>
</dbReference>
<keyword evidence="3" id="KW-1185">Reference proteome</keyword>
<name>A0ABT0MBE1_9BACL</name>
<evidence type="ECO:0000313" key="3">
    <source>
        <dbReference type="Proteomes" id="UP001203004"/>
    </source>
</evidence>
<accession>A0ABT0MBE1</accession>
<protein>
    <submittedName>
        <fullName evidence="2">Chemotaxis protein CheW</fullName>
    </submittedName>
</protein>
<reference evidence="2 3" key="1">
    <citation type="submission" date="2022-05" db="EMBL/GenBank/DDBJ databases">
        <title>Sporolactobacillus sp nov CPB3-1, isolated from tree bark (Mangifera indica L.).</title>
        <authorList>
            <person name="Phuengjayaem S."/>
            <person name="Tanasupawat S."/>
        </authorList>
    </citation>
    <scope>NUCLEOTIDE SEQUENCE [LARGE SCALE GENOMIC DNA]</scope>
    <source>
        <strain evidence="2 3">CPB3-1</strain>
    </source>
</reference>
<dbReference type="PANTHER" id="PTHR22617">
    <property type="entry name" value="CHEMOTAXIS SENSOR HISTIDINE KINASE-RELATED"/>
    <property type="match status" value="1"/>
</dbReference>
<gene>
    <name evidence="2" type="ORF">M3N64_09590</name>
</gene>
<dbReference type="SMART" id="SM00260">
    <property type="entry name" value="CheW"/>
    <property type="match status" value="1"/>
</dbReference>
<sequence>MALHSEDCLGISAFAGELEMGVLIRDIQEIIEPVQPLFIPVTDPFFSGLISIRGSIIPVLSLRSVFHVSKQSFSNKDNKYVVCVSGSEKIAISVDAVGDPFRFAPEDLNEVTEKTDELMFKLLPKSVQLDKKRLPMLSIPDLIQYGTRLNTKKREEAGYIS</sequence>